<proteinExistence type="predicted"/>
<name>A0A917E7H4_9FLAO</name>
<accession>A0A917E7H4</accession>
<dbReference type="NCBIfam" id="NF033711">
    <property type="entry name" value="T9SS_PorQ"/>
    <property type="match status" value="1"/>
</dbReference>
<evidence type="ECO:0000256" key="1">
    <source>
        <dbReference type="SAM" id="SignalP"/>
    </source>
</evidence>
<reference evidence="2 3" key="1">
    <citation type="journal article" date="2014" name="Int. J. Syst. Evol. Microbiol.">
        <title>Complete genome sequence of Corynebacterium casei LMG S-19264T (=DSM 44701T), isolated from a smear-ripened cheese.</title>
        <authorList>
            <consortium name="US DOE Joint Genome Institute (JGI-PGF)"/>
            <person name="Walter F."/>
            <person name="Albersmeier A."/>
            <person name="Kalinowski J."/>
            <person name="Ruckert C."/>
        </authorList>
    </citation>
    <scope>NUCLEOTIDE SEQUENCE [LARGE SCALE GENOMIC DNA]</scope>
    <source>
        <strain evidence="2 3">CGMCC 1.12925</strain>
    </source>
</reference>
<keyword evidence="3" id="KW-1185">Reference proteome</keyword>
<dbReference type="EMBL" id="BMGL01000003">
    <property type="protein sequence ID" value="GGE06743.1"/>
    <property type="molecule type" value="Genomic_DNA"/>
</dbReference>
<feature type="signal peptide" evidence="1">
    <location>
        <begin position="1"/>
        <end position="18"/>
    </location>
</feature>
<dbReference type="NCBIfam" id="NF033709">
    <property type="entry name" value="PorV_fam"/>
    <property type="match status" value="1"/>
</dbReference>
<keyword evidence="1" id="KW-0732">Signal</keyword>
<gene>
    <name evidence="2" type="primary">porQ</name>
    <name evidence="2" type="ORF">GCM10010831_05320</name>
</gene>
<comment type="caution">
    <text evidence="2">The sequence shown here is derived from an EMBL/GenBank/DDBJ whole genome shotgun (WGS) entry which is preliminary data.</text>
</comment>
<evidence type="ECO:0000313" key="3">
    <source>
        <dbReference type="Proteomes" id="UP000599688"/>
    </source>
</evidence>
<organism evidence="2 3">
    <name type="scientific">Psychroflexus salis</name>
    <dbReference type="NCBI Taxonomy" id="1526574"/>
    <lineage>
        <taxon>Bacteria</taxon>
        <taxon>Pseudomonadati</taxon>
        <taxon>Bacteroidota</taxon>
        <taxon>Flavobacteriia</taxon>
        <taxon>Flavobacteriales</taxon>
        <taxon>Flavobacteriaceae</taxon>
        <taxon>Psychroflexus</taxon>
    </lineage>
</organism>
<feature type="chain" id="PRO_5037056365" evidence="1">
    <location>
        <begin position="19"/>
        <end position="338"/>
    </location>
</feature>
<dbReference type="Proteomes" id="UP000599688">
    <property type="component" value="Unassembled WGS sequence"/>
</dbReference>
<sequence length="338" mass="38011">MKIKIAFLIVCITQFTYAQIGGQNTYQFLNLPVSPTHSALGGKLVTGLSYNPTMGMLNPANINAEMAGQVSANYMNYIADISYGTAAYAHRINEKYGIVQAGVSYIDYGNFDGFDEFGNETADFGGNEVAFNLGYAYKLPDTRFSFGINIKAITSRLEQYSSFGLATDVGVTYYNLESKWIFSGVLRNAGGQLKPFNEVRESMPLELIFGVSKELENVPIRWHLTLENMQEWDVAFRNPARDETDLEGNVTRDDPSFINNVFRHTVFGVELFPQGGFTVRLGYSFRRAEELRIVDQRSFAGLSGGFQIKFNRFRFSYSYMRFNQAASSSFFGVDIDLK</sequence>
<dbReference type="AlphaFoldDB" id="A0A917E7H4"/>
<evidence type="ECO:0000313" key="2">
    <source>
        <dbReference type="EMBL" id="GGE06743.1"/>
    </source>
</evidence>
<dbReference type="RefSeq" id="WP_188405227.1">
    <property type="nucleotide sequence ID" value="NZ_BMGL01000003.1"/>
</dbReference>
<protein>
    <submittedName>
        <fullName evidence="2">Penicillin-binding protein</fullName>
    </submittedName>
</protein>